<dbReference type="Proteomes" id="UP000037939">
    <property type="component" value="Unassembled WGS sequence"/>
</dbReference>
<gene>
    <name evidence="2" type="ORF">WG78_20145</name>
</gene>
<dbReference type="RefSeq" id="WP_053939594.1">
    <property type="nucleotide sequence ID" value="NZ_LAQT01000036.1"/>
</dbReference>
<evidence type="ECO:0000313" key="2">
    <source>
        <dbReference type="EMBL" id="KPC49670.1"/>
    </source>
</evidence>
<feature type="signal peptide" evidence="1">
    <location>
        <begin position="1"/>
        <end position="22"/>
    </location>
</feature>
<dbReference type="AlphaFoldDB" id="A0A0N1JRJ6"/>
<feature type="chain" id="PRO_5005875078" description="Invasion associated locus B (IalB) protein" evidence="1">
    <location>
        <begin position="23"/>
        <end position="178"/>
    </location>
</feature>
<evidence type="ECO:0000256" key="1">
    <source>
        <dbReference type="SAM" id="SignalP"/>
    </source>
</evidence>
<dbReference type="OrthoDB" id="6892967at2"/>
<keyword evidence="1" id="KW-0732">Signal</keyword>
<organism evidence="2 3">
    <name type="scientific">Amantichitinum ursilacus</name>
    <dbReference type="NCBI Taxonomy" id="857265"/>
    <lineage>
        <taxon>Bacteria</taxon>
        <taxon>Pseudomonadati</taxon>
        <taxon>Pseudomonadota</taxon>
        <taxon>Betaproteobacteria</taxon>
        <taxon>Neisseriales</taxon>
        <taxon>Chitinibacteraceae</taxon>
        <taxon>Amantichitinum</taxon>
    </lineage>
</organism>
<evidence type="ECO:0000313" key="3">
    <source>
        <dbReference type="Proteomes" id="UP000037939"/>
    </source>
</evidence>
<evidence type="ECO:0008006" key="4">
    <source>
        <dbReference type="Google" id="ProtNLM"/>
    </source>
</evidence>
<protein>
    <recommendedName>
        <fullName evidence="4">Invasion associated locus B (IalB) protein</fullName>
    </recommendedName>
</protein>
<name>A0A0N1JRJ6_9NEIS</name>
<proteinExistence type="predicted"/>
<dbReference type="EMBL" id="LAQT01000036">
    <property type="protein sequence ID" value="KPC49670.1"/>
    <property type="molecule type" value="Genomic_DNA"/>
</dbReference>
<sequence length="178" mass="18241">MNIRHRSALAIALLAAVTLAQANQPTTWQVAKPVAGQSLQTATLPSTTLNGDSAHTASLSVACQPNAEPYAYLSIGKSANFNTTPFEGAAGAGIKEKLVSVDTAKAAAKYNASGAAQGPNFAFSLQPTKKELAAWLSNAGKPLKVEVASADGKGKPLVAQFNLPSDAAALKQVLQPCL</sequence>
<comment type="caution">
    <text evidence="2">The sequence shown here is derived from an EMBL/GenBank/DDBJ whole genome shotgun (WGS) entry which is preliminary data.</text>
</comment>
<keyword evidence="3" id="KW-1185">Reference proteome</keyword>
<accession>A0A0N1JRJ6</accession>
<reference evidence="2 3" key="1">
    <citation type="submission" date="2015-07" db="EMBL/GenBank/DDBJ databases">
        <title>Draft genome sequence of the Amantichitinum ursilacus IGB-41, a new chitin-degrading bacterium.</title>
        <authorList>
            <person name="Kirstahler P."/>
            <person name="Guenther M."/>
            <person name="Grumaz C."/>
            <person name="Rupp S."/>
            <person name="Zibek S."/>
            <person name="Sohn K."/>
        </authorList>
    </citation>
    <scope>NUCLEOTIDE SEQUENCE [LARGE SCALE GENOMIC DNA]</scope>
    <source>
        <strain evidence="2 3">IGB-41</strain>
    </source>
</reference>